<feature type="compositionally biased region" description="Basic and acidic residues" evidence="2">
    <location>
        <begin position="228"/>
        <end position="239"/>
    </location>
</feature>
<proteinExistence type="predicted"/>
<dbReference type="Gene3D" id="1.10.443.10">
    <property type="entry name" value="Intergrase catalytic core"/>
    <property type="match status" value="1"/>
</dbReference>
<dbReference type="InterPro" id="IPR013762">
    <property type="entry name" value="Integrase-like_cat_sf"/>
</dbReference>
<accession>C4ZIM0</accession>
<keyword evidence="4" id="KW-1185">Reference proteome</keyword>
<dbReference type="EMBL" id="CP001281">
    <property type="protein sequence ID" value="ACK53157.1"/>
    <property type="molecule type" value="Genomic_DNA"/>
</dbReference>
<organism evidence="3 4">
    <name type="scientific">Thauera aminoaromatica</name>
    <dbReference type="NCBI Taxonomy" id="164330"/>
    <lineage>
        <taxon>Bacteria</taxon>
        <taxon>Pseudomonadati</taxon>
        <taxon>Pseudomonadota</taxon>
        <taxon>Betaproteobacteria</taxon>
        <taxon>Rhodocyclales</taxon>
        <taxon>Zoogloeaceae</taxon>
        <taxon>Thauera</taxon>
    </lineage>
</organism>
<evidence type="ECO:0000256" key="2">
    <source>
        <dbReference type="SAM" id="MobiDB-lite"/>
    </source>
</evidence>
<evidence type="ECO:0000256" key="1">
    <source>
        <dbReference type="ARBA" id="ARBA00023172"/>
    </source>
</evidence>
<dbReference type="InterPro" id="IPR011010">
    <property type="entry name" value="DNA_brk_join_enz"/>
</dbReference>
<feature type="region of interest" description="Disordered" evidence="2">
    <location>
        <begin position="226"/>
        <end position="253"/>
    </location>
</feature>
<dbReference type="HOGENOM" id="CLU_244315_0_0_4"/>
<protein>
    <submittedName>
        <fullName evidence="3">Uncharacterized protein</fullName>
    </submittedName>
</protein>
<evidence type="ECO:0000313" key="3">
    <source>
        <dbReference type="EMBL" id="ACK53157.1"/>
    </source>
</evidence>
<feature type="region of interest" description="Disordered" evidence="2">
    <location>
        <begin position="1"/>
        <end position="39"/>
    </location>
</feature>
<dbReference type="Proteomes" id="UP000002186">
    <property type="component" value="Chromosome"/>
</dbReference>
<dbReference type="GO" id="GO:0006310">
    <property type="term" value="P:DNA recombination"/>
    <property type="evidence" value="ECO:0007669"/>
    <property type="project" value="UniProtKB-KW"/>
</dbReference>
<dbReference type="eggNOG" id="COG0582">
    <property type="taxonomic scope" value="Bacteria"/>
</dbReference>
<dbReference type="STRING" id="85643.Tmz1t_0375"/>
<dbReference type="GO" id="GO:0015074">
    <property type="term" value="P:DNA integration"/>
    <property type="evidence" value="ECO:0007669"/>
    <property type="project" value="InterPro"/>
</dbReference>
<name>C4ZIM0_THASP</name>
<dbReference type="GO" id="GO:0003677">
    <property type="term" value="F:DNA binding"/>
    <property type="evidence" value="ECO:0007669"/>
    <property type="project" value="InterPro"/>
</dbReference>
<keyword evidence="1" id="KW-0233">DNA recombination</keyword>
<sequence>MDDTNPCTLMPSPEGEDYLRPAEPQSTASHPEAETQSDELRHARQLLIRTFAVPISGIGLAALAHELRADLDALDRGIVSTELPDALRKLLDTLCQDRADAVRDLAYLRSLPACPLRDLLTQPSLTLPPPERRCLRSVRALLALHLLSESNGLGRTLAAELSRWMRGKGLRFAQPLELSADELRLRRDSLPPGTPQAALMAVLVEALSRKFSNPFVTRRAVQVISHSSGEERREAHEAASEVGSDQQARSVADPLRGRKATIGKAGCRVLSGTPALYEYAQPFELEAIVPKILDRWRTGQEDEALGALLTLHLGVMPSSFCQVPLTSESGAGIRINLAAGCLEWNLDEVIGRHTPDNSFTRSSSDRYVQVPLPSETVAELRRRQQSTGGKTLADLFDSEKGHLGKKTKLMLRELSLTSHRPALKRLSFSWGRYVLSRTGDETYAAAMGVDFTLGTTANLNYCLLRAARIRSIASECYRRVGLSGNCGGQPLPDVGSLRLIPDATARAFIRDSLSIVRTAMTGVPRRCAIEVVHEAHNLVATHFYAALKFILAGRSLQEETLTRRCIDVETGLFVVTDKRTARYHEHRLGCLPPTLREWLRAYLAWLSSVAYRMASIDPHLARAIRSVAEGDTKVEAHPLFFCFSANGTTAPLGAHDISPILGRHQMASNAGRHFLDVLFRDAGLDSAAVMGWMGRAMPGQEIIGAASSVAPLEFLLRCATVIEDWLSELALPPAPAMSSRKLHDARHHTHPEYRPVLLDDCPASLKDAKGAEPCPIGRDTIHLAAQFPDLLRFWRTDSPPGGWAGIALSLIFEDAIVLDEEVIAVLQELRQGILYRHREIHFVDARPAPLGIRRVWLSPITVRLIYQTPALGGSLVTLDTISEAFRLFLTMSGADSAGGSPVSYVTACARAYFALRTPGILRAWMDGSKFSRTVRPHCVARQYLGLCEPPAPRVSRNSRTVRRPDAFRKHVRDICDDVPASKSHRRAIDELREWLDETGSADDPSSEHELSVGYCRSLLDRHDNVHTILRYLTAAAPFLHALSRVIASGGLEGVDWLELINEAPEDKDAHDGHDSAPTRAAINQALDWLGIDYRLGRRVGPPPAALRYTDLLTDRETRLAISMLAARRRTPGDEWHRAEAALRLMSDVALRWDEIINLRLTDVWIGSSPAPHIVVTNESRAALKTRNARRVLPLNGMETIREVRALYDLRSSRFGGDKMIPLLGADLEDRATDSGDRIHDLVTEALRRASGAWGIHPHCTRGTVITSEIDAVLSPSRHERRPIDLRQALYSISARAGHGHPDVTVGEYFAGMDHQRRDWATEILRAADCPPRPAFLEALTGIAAATYRKRLSRGLNDDWFDVLEGLQSDAIPTVGAKVCELGSLVQAGLEEIPWTDADLQEERLTATAIYLGLRMLKEEIHSARLTARLTRQETESAEQMLSELQRARLTRLAGRRDLSRQRFITEMAKARLPAAIAACNLDADLLREVVLAAHTAGDPLTFARPEHALRMSPLLGPIRSADIQTVCLVRSSGQSAVDTCWLDRFRNAGFGSVQCRPPRDFPRGSQCKVLFCPKSSDSAGHRRASPRHAFLVTISILAVHFRKELKQ</sequence>
<dbReference type="RefSeq" id="WP_012584418.1">
    <property type="nucleotide sequence ID" value="NC_011662.2"/>
</dbReference>
<reference evidence="3 4" key="2">
    <citation type="journal article" date="2012" name="Stand. Genomic Sci.">
        <title>Complete genome sequence of Thauera aminoaromatica strain MZ1T.</title>
        <authorList>
            <person name="Jiang K."/>
            <person name="Sanseverino J."/>
            <person name="Chauhan A."/>
            <person name="Lucas S."/>
            <person name="Copeland A."/>
            <person name="Lapidus A."/>
            <person name="Del Rio T.G."/>
            <person name="Dalin E."/>
            <person name="Tice H."/>
            <person name="Bruce D."/>
            <person name="Goodwin L."/>
            <person name="Pitluck S."/>
            <person name="Sims D."/>
            <person name="Brettin T."/>
            <person name="Detter J.C."/>
            <person name="Han C."/>
            <person name="Chang Y.J."/>
            <person name="Larimer F."/>
            <person name="Land M."/>
            <person name="Hauser L."/>
            <person name="Kyrpides N.C."/>
            <person name="Mikhailova N."/>
            <person name="Moser S."/>
            <person name="Jegier P."/>
            <person name="Close D."/>
            <person name="Debruyn J.M."/>
            <person name="Wang Y."/>
            <person name="Layton A.C."/>
            <person name="Allen M.S."/>
            <person name="Sayler G.S."/>
        </authorList>
    </citation>
    <scope>NUCLEOTIDE SEQUENCE [LARGE SCALE GENOMIC DNA]</scope>
    <source>
        <strain evidence="3 4">MZ1T</strain>
    </source>
</reference>
<gene>
    <name evidence="3" type="ordered locus">Tmz1t_0375</name>
</gene>
<dbReference type="OrthoDB" id="6125299at2"/>
<dbReference type="KEGG" id="tmz:Tmz1t_0375"/>
<reference evidence="4" key="1">
    <citation type="submission" date="2009-05" db="EMBL/GenBank/DDBJ databases">
        <title>Complete sequence of chromosome of Thauera sp. MZ1T.</title>
        <authorList>
            <consortium name="US DOE Joint Genome Institute"/>
            <person name="Lucas S."/>
            <person name="Copeland A."/>
            <person name="Lapidus A."/>
            <person name="Glavina del Rio T."/>
            <person name="Dalin E."/>
            <person name="Tice H."/>
            <person name="Bruce D."/>
            <person name="Goodwin L."/>
            <person name="Pitluck S."/>
            <person name="Sims D."/>
            <person name="Brettin T."/>
            <person name="Detter J.C."/>
            <person name="Han C."/>
            <person name="Larimer F."/>
            <person name="Land M."/>
            <person name="Hauser L."/>
            <person name="Kyrpides N."/>
            <person name="Mikhailova N."/>
            <person name="Sayler G.S."/>
        </authorList>
    </citation>
    <scope>NUCLEOTIDE SEQUENCE [LARGE SCALE GENOMIC DNA]</scope>
    <source>
        <strain evidence="4">MZ1T</strain>
    </source>
</reference>
<dbReference type="SUPFAM" id="SSF56349">
    <property type="entry name" value="DNA breaking-rejoining enzymes"/>
    <property type="match status" value="1"/>
</dbReference>
<evidence type="ECO:0000313" key="4">
    <source>
        <dbReference type="Proteomes" id="UP000002186"/>
    </source>
</evidence>